<keyword evidence="3 4" id="KW-0067">ATP-binding</keyword>
<dbReference type="InterPro" id="IPR002698">
    <property type="entry name" value="FTHF_cligase"/>
</dbReference>
<dbReference type="RefSeq" id="WP_141268486.1">
    <property type="nucleotide sequence ID" value="NZ_BJNW01000001.1"/>
</dbReference>
<dbReference type="SUPFAM" id="SSF100950">
    <property type="entry name" value="NagB/RpiA/CoA transferase-like"/>
    <property type="match status" value="1"/>
</dbReference>
<dbReference type="EMBL" id="BJNW01000001">
    <property type="protein sequence ID" value="GEC97934.1"/>
    <property type="molecule type" value="Genomic_DNA"/>
</dbReference>
<dbReference type="PIRSF" id="PIRSF006806">
    <property type="entry name" value="FTHF_cligase"/>
    <property type="match status" value="1"/>
</dbReference>
<dbReference type="InterPro" id="IPR037171">
    <property type="entry name" value="NagB/RpiA_transferase-like"/>
</dbReference>
<dbReference type="EC" id="6.3.3.2" evidence="5"/>
<dbReference type="GO" id="GO:0009396">
    <property type="term" value="P:folic acid-containing compound biosynthetic process"/>
    <property type="evidence" value="ECO:0007669"/>
    <property type="project" value="TreeGrafter"/>
</dbReference>
<feature type="binding site" evidence="4">
    <location>
        <begin position="11"/>
        <end position="15"/>
    </location>
    <ligand>
        <name>ATP</name>
        <dbReference type="ChEBI" id="CHEBI:30616"/>
    </ligand>
</feature>
<dbReference type="PANTHER" id="PTHR23407">
    <property type="entry name" value="ATPASE INHIBITOR/5-FORMYLTETRAHYDROFOLATE CYCLO-LIGASE"/>
    <property type="match status" value="1"/>
</dbReference>
<keyword evidence="2 4" id="KW-0547">Nucleotide-binding</keyword>
<evidence type="ECO:0000256" key="2">
    <source>
        <dbReference type="ARBA" id="ARBA00022741"/>
    </source>
</evidence>
<dbReference type="NCBIfam" id="TIGR02727">
    <property type="entry name" value="MTHFS_bact"/>
    <property type="match status" value="1"/>
</dbReference>
<comment type="similarity">
    <text evidence="1 5">Belongs to the 5-formyltetrahydrofolate cyclo-ligase family.</text>
</comment>
<dbReference type="GO" id="GO:0030272">
    <property type="term" value="F:5-formyltetrahydrofolate cyclo-ligase activity"/>
    <property type="evidence" value="ECO:0007669"/>
    <property type="project" value="UniProtKB-EC"/>
</dbReference>
<evidence type="ECO:0000313" key="7">
    <source>
        <dbReference type="Proteomes" id="UP000315730"/>
    </source>
</evidence>
<dbReference type="GO" id="GO:0005524">
    <property type="term" value="F:ATP binding"/>
    <property type="evidence" value="ECO:0007669"/>
    <property type="project" value="UniProtKB-KW"/>
</dbReference>
<evidence type="ECO:0000313" key="6">
    <source>
        <dbReference type="EMBL" id="GEC97934.1"/>
    </source>
</evidence>
<dbReference type="Gene3D" id="3.40.50.10420">
    <property type="entry name" value="NagB/RpiA/CoA transferase-like"/>
    <property type="match status" value="1"/>
</dbReference>
<organism evidence="6 7">
    <name type="scientific">Kocuria varians</name>
    <name type="common">Micrococcus varians</name>
    <dbReference type="NCBI Taxonomy" id="1272"/>
    <lineage>
        <taxon>Bacteria</taxon>
        <taxon>Bacillati</taxon>
        <taxon>Actinomycetota</taxon>
        <taxon>Actinomycetes</taxon>
        <taxon>Micrococcales</taxon>
        <taxon>Micrococcaceae</taxon>
        <taxon>Kocuria</taxon>
    </lineage>
</organism>
<proteinExistence type="inferred from homology"/>
<keyword evidence="5" id="KW-0479">Metal-binding</keyword>
<dbReference type="GO" id="GO:0046872">
    <property type="term" value="F:metal ion binding"/>
    <property type="evidence" value="ECO:0007669"/>
    <property type="project" value="UniProtKB-KW"/>
</dbReference>
<dbReference type="InterPro" id="IPR024185">
    <property type="entry name" value="FTHF_cligase-like_sf"/>
</dbReference>
<accession>A0A4Y4D2G9</accession>
<evidence type="ECO:0000256" key="3">
    <source>
        <dbReference type="ARBA" id="ARBA00022840"/>
    </source>
</evidence>
<reference evidence="6 7" key="1">
    <citation type="submission" date="2019-06" db="EMBL/GenBank/DDBJ databases">
        <title>Whole genome shotgun sequence of Kocuria varians NBRC 15358.</title>
        <authorList>
            <person name="Hosoyama A."/>
            <person name="Uohara A."/>
            <person name="Ohji S."/>
            <person name="Ichikawa N."/>
        </authorList>
    </citation>
    <scope>NUCLEOTIDE SEQUENCE [LARGE SCALE GENOMIC DNA]</scope>
    <source>
        <strain evidence="6 7">NBRC 15358</strain>
    </source>
</reference>
<comment type="caution">
    <text evidence="6">The sequence shown here is derived from an EMBL/GenBank/DDBJ whole genome shotgun (WGS) entry which is preliminary data.</text>
</comment>
<dbReference type="OrthoDB" id="3242798at2"/>
<keyword evidence="5" id="KW-0460">Magnesium</keyword>
<evidence type="ECO:0000256" key="1">
    <source>
        <dbReference type="ARBA" id="ARBA00010638"/>
    </source>
</evidence>
<name>A0A4Y4D2G9_KOCVA</name>
<keyword evidence="6" id="KW-0436">Ligase</keyword>
<evidence type="ECO:0000256" key="4">
    <source>
        <dbReference type="PIRSR" id="PIRSR006806-1"/>
    </source>
</evidence>
<comment type="catalytic activity">
    <reaction evidence="5">
        <text>(6S)-5-formyl-5,6,7,8-tetrahydrofolate + ATP = (6R)-5,10-methenyltetrahydrofolate + ADP + phosphate</text>
        <dbReference type="Rhea" id="RHEA:10488"/>
        <dbReference type="ChEBI" id="CHEBI:30616"/>
        <dbReference type="ChEBI" id="CHEBI:43474"/>
        <dbReference type="ChEBI" id="CHEBI:57455"/>
        <dbReference type="ChEBI" id="CHEBI:57457"/>
        <dbReference type="ChEBI" id="CHEBI:456216"/>
        <dbReference type="EC" id="6.3.3.2"/>
    </reaction>
</comment>
<feature type="binding site" evidence="4">
    <location>
        <begin position="141"/>
        <end position="149"/>
    </location>
    <ligand>
        <name>ATP</name>
        <dbReference type="ChEBI" id="CHEBI:30616"/>
    </ligand>
</feature>
<dbReference type="AlphaFoldDB" id="A0A4Y4D2G9"/>
<dbReference type="Pfam" id="PF01812">
    <property type="entry name" value="5-FTHF_cyc-lig"/>
    <property type="match status" value="1"/>
</dbReference>
<gene>
    <name evidence="6" type="ORF">KVA01_00890</name>
</gene>
<feature type="binding site" evidence="4">
    <location>
        <position position="57"/>
    </location>
    <ligand>
        <name>substrate</name>
    </ligand>
</feature>
<protein>
    <recommendedName>
        <fullName evidence="5">5-formyltetrahydrofolate cyclo-ligase</fullName>
        <ecNumber evidence="5">6.3.3.2</ecNumber>
    </recommendedName>
</protein>
<keyword evidence="7" id="KW-1185">Reference proteome</keyword>
<sequence>MDATDGPAAAKARLRTRVLERRRRRPAAARERDAAGFARHLARILADHGPGDVAAFLPLPGEPPVLPALARVDAAGHRVWVPAVEAGHRMSWVRWRPDAILARGALPGLLEPAGPRHGTEVFATVSVLLVPVVAVDRGGVRLGFGGGYYDRFLPDLARAGHEPAVFACCHVDEILPAGTVPREAHDAVLTRALTERGPVRLGS</sequence>
<dbReference type="STRING" id="1272.GCA_900014985_00104"/>
<dbReference type="GO" id="GO:0035999">
    <property type="term" value="P:tetrahydrofolate interconversion"/>
    <property type="evidence" value="ECO:0007669"/>
    <property type="project" value="TreeGrafter"/>
</dbReference>
<comment type="cofactor">
    <cofactor evidence="5">
        <name>Mg(2+)</name>
        <dbReference type="ChEBI" id="CHEBI:18420"/>
    </cofactor>
</comment>
<evidence type="ECO:0000256" key="5">
    <source>
        <dbReference type="RuleBase" id="RU361279"/>
    </source>
</evidence>
<feature type="binding site" evidence="4">
    <location>
        <position position="62"/>
    </location>
    <ligand>
        <name>substrate</name>
    </ligand>
</feature>
<dbReference type="Proteomes" id="UP000315730">
    <property type="component" value="Unassembled WGS sequence"/>
</dbReference>
<dbReference type="PANTHER" id="PTHR23407:SF1">
    <property type="entry name" value="5-FORMYLTETRAHYDROFOLATE CYCLO-LIGASE"/>
    <property type="match status" value="1"/>
</dbReference>